<dbReference type="RefSeq" id="WP_382420861.1">
    <property type="nucleotide sequence ID" value="NZ_JBHSCW010000001.1"/>
</dbReference>
<evidence type="ECO:0000313" key="8">
    <source>
        <dbReference type="EMBL" id="MFC4350526.1"/>
    </source>
</evidence>
<dbReference type="CDD" id="cd00464">
    <property type="entry name" value="SK"/>
    <property type="match status" value="1"/>
</dbReference>
<dbReference type="SUPFAM" id="SSF52540">
    <property type="entry name" value="P-loop containing nucleoside triphosphate hydrolases"/>
    <property type="match status" value="1"/>
</dbReference>
<feature type="binding site" evidence="7">
    <location>
        <position position="135"/>
    </location>
    <ligand>
        <name>ATP</name>
        <dbReference type="ChEBI" id="CHEBI:30616"/>
    </ligand>
</feature>
<dbReference type="PANTHER" id="PTHR21087">
    <property type="entry name" value="SHIKIMATE KINASE"/>
    <property type="match status" value="1"/>
</dbReference>
<dbReference type="EC" id="2.7.1.71" evidence="7"/>
<keyword evidence="4 7" id="KW-0418">Kinase</keyword>
<protein>
    <recommendedName>
        <fullName evidence="7">Shikimate kinase</fullName>
        <shortName evidence="7">SK</shortName>
        <ecNumber evidence="7">2.7.1.71</ecNumber>
    </recommendedName>
</protein>
<dbReference type="PANTHER" id="PTHR21087:SF16">
    <property type="entry name" value="SHIKIMATE KINASE 1, CHLOROPLASTIC"/>
    <property type="match status" value="1"/>
</dbReference>
<keyword evidence="6 7" id="KW-0057">Aromatic amino acid biosynthesis</keyword>
<evidence type="ECO:0000256" key="3">
    <source>
        <dbReference type="ARBA" id="ARBA00022741"/>
    </source>
</evidence>
<dbReference type="EMBL" id="JBHSCW010000001">
    <property type="protein sequence ID" value="MFC4350526.1"/>
    <property type="molecule type" value="Genomic_DNA"/>
</dbReference>
<keyword evidence="9" id="KW-1185">Reference proteome</keyword>
<gene>
    <name evidence="7" type="primary">aroK</name>
    <name evidence="8" type="ORF">ACFOW6_03090</name>
</gene>
<dbReference type="HAMAP" id="MF_00109">
    <property type="entry name" value="Shikimate_kinase"/>
    <property type="match status" value="1"/>
</dbReference>
<dbReference type="Proteomes" id="UP001595799">
    <property type="component" value="Unassembled WGS sequence"/>
</dbReference>
<name>A0ABV8UH05_9PROT</name>
<feature type="binding site" evidence="7">
    <location>
        <position position="97"/>
    </location>
    <ligand>
        <name>substrate</name>
    </ligand>
</feature>
<evidence type="ECO:0000256" key="4">
    <source>
        <dbReference type="ARBA" id="ARBA00022777"/>
    </source>
</evidence>
<dbReference type="PRINTS" id="PR01100">
    <property type="entry name" value="SHIKIMTKNASE"/>
</dbReference>
<dbReference type="NCBIfam" id="NF010552">
    <property type="entry name" value="PRK13946.1"/>
    <property type="match status" value="1"/>
</dbReference>
<evidence type="ECO:0000256" key="1">
    <source>
        <dbReference type="ARBA" id="ARBA00022605"/>
    </source>
</evidence>
<keyword evidence="1 7" id="KW-0028">Amino-acid biosynthesis</keyword>
<feature type="binding site" evidence="7">
    <location>
        <begin position="28"/>
        <end position="33"/>
    </location>
    <ligand>
        <name>ATP</name>
        <dbReference type="ChEBI" id="CHEBI:30616"/>
    </ligand>
</feature>
<keyword evidence="7" id="KW-0479">Metal-binding</keyword>
<feature type="binding site" evidence="7">
    <location>
        <position position="74"/>
    </location>
    <ligand>
        <name>substrate</name>
    </ligand>
</feature>
<comment type="catalytic activity">
    <reaction evidence="7">
        <text>shikimate + ATP = 3-phosphoshikimate + ADP + H(+)</text>
        <dbReference type="Rhea" id="RHEA:13121"/>
        <dbReference type="ChEBI" id="CHEBI:15378"/>
        <dbReference type="ChEBI" id="CHEBI:30616"/>
        <dbReference type="ChEBI" id="CHEBI:36208"/>
        <dbReference type="ChEBI" id="CHEBI:145989"/>
        <dbReference type="ChEBI" id="CHEBI:456216"/>
        <dbReference type="EC" id="2.7.1.71"/>
    </reaction>
</comment>
<comment type="function">
    <text evidence="7">Catalyzes the specific phosphorylation of the 3-hydroxyl group of shikimic acid using ATP as a cosubstrate.</text>
</comment>
<evidence type="ECO:0000313" key="9">
    <source>
        <dbReference type="Proteomes" id="UP001595799"/>
    </source>
</evidence>
<reference evidence="9" key="1">
    <citation type="journal article" date="2019" name="Int. J. Syst. Evol. Microbiol.">
        <title>The Global Catalogue of Microorganisms (GCM) 10K type strain sequencing project: providing services to taxonomists for standard genome sequencing and annotation.</title>
        <authorList>
            <consortium name="The Broad Institute Genomics Platform"/>
            <consortium name="The Broad Institute Genome Sequencing Center for Infectious Disease"/>
            <person name="Wu L."/>
            <person name="Ma J."/>
        </authorList>
    </citation>
    <scope>NUCLEOTIDE SEQUENCE [LARGE SCALE GENOMIC DNA]</scope>
    <source>
        <strain evidence="9">CECT 8472</strain>
    </source>
</reference>
<keyword evidence="5 7" id="KW-0067">ATP-binding</keyword>
<dbReference type="Pfam" id="PF01202">
    <property type="entry name" value="SKI"/>
    <property type="match status" value="1"/>
</dbReference>
<comment type="caution">
    <text evidence="8">The sequence shown here is derived from an EMBL/GenBank/DDBJ whole genome shotgun (WGS) entry which is preliminary data.</text>
</comment>
<comment type="subcellular location">
    <subcellularLocation>
        <location evidence="7">Cytoplasm</location>
    </subcellularLocation>
</comment>
<keyword evidence="2 7" id="KW-0808">Transferase</keyword>
<feature type="binding site" evidence="7">
    <location>
        <position position="154"/>
    </location>
    <ligand>
        <name>substrate</name>
    </ligand>
</feature>
<keyword evidence="7" id="KW-0460">Magnesium</keyword>
<keyword evidence="7" id="KW-0963">Cytoplasm</keyword>
<feature type="binding site" evidence="7">
    <location>
        <position position="32"/>
    </location>
    <ligand>
        <name>Mg(2+)</name>
        <dbReference type="ChEBI" id="CHEBI:18420"/>
    </ligand>
</feature>
<organism evidence="8 9">
    <name type="scientific">Fodinicurvata halophila</name>
    <dbReference type="NCBI Taxonomy" id="1419723"/>
    <lineage>
        <taxon>Bacteria</taxon>
        <taxon>Pseudomonadati</taxon>
        <taxon>Pseudomonadota</taxon>
        <taxon>Alphaproteobacteria</taxon>
        <taxon>Rhodospirillales</taxon>
        <taxon>Rhodovibrionaceae</taxon>
        <taxon>Fodinicurvata</taxon>
    </lineage>
</organism>
<evidence type="ECO:0000256" key="6">
    <source>
        <dbReference type="ARBA" id="ARBA00023141"/>
    </source>
</evidence>
<evidence type="ECO:0000256" key="7">
    <source>
        <dbReference type="HAMAP-Rule" id="MF_00109"/>
    </source>
</evidence>
<proteinExistence type="inferred from homology"/>
<dbReference type="InterPro" id="IPR027417">
    <property type="entry name" value="P-loop_NTPase"/>
</dbReference>
<evidence type="ECO:0000256" key="5">
    <source>
        <dbReference type="ARBA" id="ARBA00022840"/>
    </source>
</evidence>
<comment type="similarity">
    <text evidence="7">Belongs to the shikimate kinase family.</text>
</comment>
<comment type="subunit">
    <text evidence="7">Monomer.</text>
</comment>
<dbReference type="InterPro" id="IPR000623">
    <property type="entry name" value="Shikimate_kinase/TSH1"/>
</dbReference>
<dbReference type="Gene3D" id="3.40.50.300">
    <property type="entry name" value="P-loop containing nucleotide triphosphate hydrolases"/>
    <property type="match status" value="1"/>
</dbReference>
<accession>A0ABV8UH05</accession>
<keyword evidence="3 7" id="KW-0547">Nucleotide-binding</keyword>
<sequence>MTGSPASQLPDLLKRSKRDKIVLVGLMGAGKSCVGRRLATRSGLAFLDADSEIETAAGCSIPEIFARDGEEAFRAGERRVITRLLKNPEPAVIATGGGAYMNPETRAEIRRHALAVWLRAELDVLVRRTAKRDNRPLLKNSNPRQVLAELIETRYPVYAEADITVESREGPIDTTVDDVIAALEHAVRNEEDPLARA</sequence>
<comment type="caution">
    <text evidence="7">Lacks conserved residue(s) required for the propagation of feature annotation.</text>
</comment>
<dbReference type="InterPro" id="IPR031322">
    <property type="entry name" value="Shikimate/glucono_kinase"/>
</dbReference>
<comment type="pathway">
    <text evidence="7">Metabolic intermediate biosynthesis; chorismate biosynthesis; chorismate from D-erythrose 4-phosphate and phosphoenolpyruvate: step 5/7.</text>
</comment>
<comment type="cofactor">
    <cofactor evidence="7">
        <name>Mg(2+)</name>
        <dbReference type="ChEBI" id="CHEBI:18420"/>
    </cofactor>
    <text evidence="7">Binds 1 Mg(2+) ion per subunit.</text>
</comment>
<evidence type="ECO:0000256" key="2">
    <source>
        <dbReference type="ARBA" id="ARBA00022679"/>
    </source>
</evidence>
<feature type="binding site" evidence="7">
    <location>
        <position position="50"/>
    </location>
    <ligand>
        <name>substrate</name>
    </ligand>
</feature>
<dbReference type="GO" id="GO:0004765">
    <property type="term" value="F:shikimate kinase activity"/>
    <property type="evidence" value="ECO:0007669"/>
    <property type="project" value="UniProtKB-EC"/>
</dbReference>